<organism evidence="9 10">
    <name type="scientific">Paenibacillus agri</name>
    <dbReference type="NCBI Taxonomy" id="2744309"/>
    <lineage>
        <taxon>Bacteria</taxon>
        <taxon>Bacillati</taxon>
        <taxon>Bacillota</taxon>
        <taxon>Bacilli</taxon>
        <taxon>Bacillales</taxon>
        <taxon>Paenibacillaceae</taxon>
        <taxon>Paenibacillus</taxon>
    </lineage>
</organism>
<evidence type="ECO:0000256" key="2">
    <source>
        <dbReference type="ARBA" id="ARBA00007998"/>
    </source>
</evidence>
<feature type="transmembrane region" description="Helical" evidence="8">
    <location>
        <begin position="38"/>
        <end position="56"/>
    </location>
</feature>
<comment type="similarity">
    <text evidence="2">Belongs to the amino acid-polyamine-organocation (APC) superfamily. Spore germination protein (SGP) (TC 2.A.3.9) family.</text>
</comment>
<feature type="transmembrane region" description="Helical" evidence="8">
    <location>
        <begin position="219"/>
        <end position="242"/>
    </location>
</feature>
<dbReference type="Proteomes" id="UP000564806">
    <property type="component" value="Unassembled WGS sequence"/>
</dbReference>
<sequence>MNNRPITTMQAVAVIVSTIIGIGILTFPRFMAEAGDSGAPMVTASGIFIAFIGFWFTASVCRKFPNETLFIFSRRLVGAGLADFLTGLIVVFFAFSSGITMRQFGEVCVSVIFKKTPIEAVILLMLLLGCLSIRRNIVKFTYIHAFYLPLILLPVLIIILVSLKEIDVLNLLPVTGNQLTPRKFTTGMLTSASLYQGTFILTLLVPFMKKPQKVMKAGASALLLIVSIYVLIVIVSVGMFGAQETLLLFYPTLETARSISLGAGLLERFDAIFIIVWVISIFTTIFSNFYMAAYAFKELARFQDHRLVASFLLPFIFGSSLLPDNVFQTYDIASATAMFGLILLTFYPFLLWLTATIREKRGRSA</sequence>
<evidence type="ECO:0000256" key="7">
    <source>
        <dbReference type="ARBA" id="ARBA00023136"/>
    </source>
</evidence>
<dbReference type="PANTHER" id="PTHR34975">
    <property type="entry name" value="SPORE GERMINATION PROTEIN A2"/>
    <property type="match status" value="1"/>
</dbReference>
<feature type="transmembrane region" description="Helical" evidence="8">
    <location>
        <begin position="12"/>
        <end position="32"/>
    </location>
</feature>
<evidence type="ECO:0000256" key="1">
    <source>
        <dbReference type="ARBA" id="ARBA00004141"/>
    </source>
</evidence>
<keyword evidence="10" id="KW-1185">Reference proteome</keyword>
<dbReference type="GO" id="GO:0009847">
    <property type="term" value="P:spore germination"/>
    <property type="evidence" value="ECO:0007669"/>
    <property type="project" value="InterPro"/>
</dbReference>
<keyword evidence="6 8" id="KW-1133">Transmembrane helix</keyword>
<keyword evidence="7 8" id="KW-0472">Membrane</keyword>
<reference evidence="9" key="1">
    <citation type="submission" date="2020-06" db="EMBL/GenBank/DDBJ databases">
        <title>Paenibacillus sp. nov., isolated from soil.</title>
        <authorList>
            <person name="Seo Y.L."/>
        </authorList>
    </citation>
    <scope>NUCLEOTIDE SEQUENCE [LARGE SCALE GENOMIC DNA]</scope>
    <source>
        <strain evidence="9">JW14</strain>
    </source>
</reference>
<dbReference type="InterPro" id="IPR004761">
    <property type="entry name" value="Spore_GerAB"/>
</dbReference>
<protein>
    <submittedName>
        <fullName evidence="9">Endospore germination permease</fullName>
    </submittedName>
</protein>
<dbReference type="Gene3D" id="1.20.1740.10">
    <property type="entry name" value="Amino acid/polyamine transporter I"/>
    <property type="match status" value="1"/>
</dbReference>
<evidence type="ECO:0000313" key="9">
    <source>
        <dbReference type="EMBL" id="NUU59294.1"/>
    </source>
</evidence>
<evidence type="ECO:0000313" key="10">
    <source>
        <dbReference type="Proteomes" id="UP000564806"/>
    </source>
</evidence>
<keyword evidence="3" id="KW-0813">Transport</keyword>
<dbReference type="PANTHER" id="PTHR34975:SF2">
    <property type="entry name" value="SPORE GERMINATION PROTEIN A2"/>
    <property type="match status" value="1"/>
</dbReference>
<evidence type="ECO:0000256" key="4">
    <source>
        <dbReference type="ARBA" id="ARBA00022544"/>
    </source>
</evidence>
<dbReference type="RefSeq" id="WP_175369990.1">
    <property type="nucleotide sequence ID" value="NZ_JABWCS010000183.1"/>
</dbReference>
<dbReference type="EMBL" id="JABWCS010000183">
    <property type="protein sequence ID" value="NUU59294.1"/>
    <property type="molecule type" value="Genomic_DNA"/>
</dbReference>
<feature type="transmembrane region" description="Helical" evidence="8">
    <location>
        <begin position="76"/>
        <end position="96"/>
    </location>
</feature>
<feature type="transmembrane region" description="Helical" evidence="8">
    <location>
        <begin position="307"/>
        <end position="326"/>
    </location>
</feature>
<feature type="transmembrane region" description="Helical" evidence="8">
    <location>
        <begin position="332"/>
        <end position="353"/>
    </location>
</feature>
<accession>A0A850EIR3</accession>
<evidence type="ECO:0000256" key="3">
    <source>
        <dbReference type="ARBA" id="ARBA00022448"/>
    </source>
</evidence>
<dbReference type="AlphaFoldDB" id="A0A850EIR3"/>
<feature type="transmembrane region" description="Helical" evidence="8">
    <location>
        <begin position="271"/>
        <end position="295"/>
    </location>
</feature>
<proteinExistence type="inferred from homology"/>
<name>A0A850EIR3_9BACL</name>
<feature type="transmembrane region" description="Helical" evidence="8">
    <location>
        <begin position="116"/>
        <end position="133"/>
    </location>
</feature>
<feature type="transmembrane region" description="Helical" evidence="8">
    <location>
        <begin position="184"/>
        <end position="207"/>
    </location>
</feature>
<evidence type="ECO:0000256" key="8">
    <source>
        <dbReference type="SAM" id="Phobius"/>
    </source>
</evidence>
<dbReference type="Pfam" id="PF03845">
    <property type="entry name" value="Spore_permease"/>
    <property type="match status" value="1"/>
</dbReference>
<comment type="subcellular location">
    <subcellularLocation>
        <location evidence="1">Membrane</location>
        <topology evidence="1">Multi-pass membrane protein</topology>
    </subcellularLocation>
</comment>
<dbReference type="NCBIfam" id="TIGR00912">
    <property type="entry name" value="2A0309"/>
    <property type="match status" value="1"/>
</dbReference>
<comment type="caution">
    <text evidence="9">The sequence shown here is derived from an EMBL/GenBank/DDBJ whole genome shotgun (WGS) entry which is preliminary data.</text>
</comment>
<dbReference type="GO" id="GO:0016020">
    <property type="term" value="C:membrane"/>
    <property type="evidence" value="ECO:0007669"/>
    <property type="project" value="UniProtKB-SubCell"/>
</dbReference>
<keyword evidence="4" id="KW-0309">Germination</keyword>
<keyword evidence="5 8" id="KW-0812">Transmembrane</keyword>
<evidence type="ECO:0000256" key="6">
    <source>
        <dbReference type="ARBA" id="ARBA00022989"/>
    </source>
</evidence>
<feature type="transmembrane region" description="Helical" evidence="8">
    <location>
        <begin position="145"/>
        <end position="164"/>
    </location>
</feature>
<gene>
    <name evidence="9" type="ORF">HPT30_02865</name>
</gene>
<evidence type="ECO:0000256" key="5">
    <source>
        <dbReference type="ARBA" id="ARBA00022692"/>
    </source>
</evidence>